<keyword evidence="1" id="KW-0812">Transmembrane</keyword>
<organism evidence="2 3">
    <name type="scientific">Candidatus Collierbacteria bacterium GW2011_GWC2_43_12</name>
    <dbReference type="NCBI Taxonomy" id="1618390"/>
    <lineage>
        <taxon>Bacteria</taxon>
        <taxon>Candidatus Collieribacteriota</taxon>
    </lineage>
</organism>
<feature type="transmembrane region" description="Helical" evidence="1">
    <location>
        <begin position="114"/>
        <end position="147"/>
    </location>
</feature>
<accession>A0A0G1D9T6</accession>
<dbReference type="Proteomes" id="UP000033980">
    <property type="component" value="Unassembled WGS sequence"/>
</dbReference>
<feature type="transmembrane region" description="Helical" evidence="1">
    <location>
        <begin position="12"/>
        <end position="36"/>
    </location>
</feature>
<reference evidence="2 3" key="1">
    <citation type="journal article" date="2015" name="Nature">
        <title>rRNA introns, odd ribosomes, and small enigmatic genomes across a large radiation of phyla.</title>
        <authorList>
            <person name="Brown C.T."/>
            <person name="Hug L.A."/>
            <person name="Thomas B.C."/>
            <person name="Sharon I."/>
            <person name="Castelle C.J."/>
            <person name="Singh A."/>
            <person name="Wilkins M.J."/>
            <person name="Williams K.H."/>
            <person name="Banfield J.F."/>
        </authorList>
    </citation>
    <scope>NUCLEOTIDE SEQUENCE [LARGE SCALE GENOMIC DNA]</scope>
</reference>
<dbReference type="AlphaFoldDB" id="A0A0G1D9T6"/>
<comment type="caution">
    <text evidence="2">The sequence shown here is derived from an EMBL/GenBank/DDBJ whole genome shotgun (WGS) entry which is preliminary data.</text>
</comment>
<keyword evidence="1" id="KW-1133">Transmembrane helix</keyword>
<name>A0A0G1D9T6_9BACT</name>
<sequence>MNKTVKKALLVFLGELIMSVPVWLMPVLLIANVLYWAPAQWTHSFFVYNFWPLPSYTAGTAFLSWFAAGGWPLIFVGLGVSLAGLYFGKKHDLFSKTVHTFLRGIHMLDTKEKLVLVGTCLVLCLFGVLSLMGNALALTIFLCFALGVVKS</sequence>
<dbReference type="EMBL" id="LCFK01000011">
    <property type="protein sequence ID" value="KKS94482.1"/>
    <property type="molecule type" value="Genomic_DNA"/>
</dbReference>
<evidence type="ECO:0000313" key="2">
    <source>
        <dbReference type="EMBL" id="KKS94482.1"/>
    </source>
</evidence>
<gene>
    <name evidence="2" type="ORF">UV68_C0011G0013</name>
</gene>
<protein>
    <submittedName>
        <fullName evidence="2">Uncharacterized protein</fullName>
    </submittedName>
</protein>
<feature type="transmembrane region" description="Helical" evidence="1">
    <location>
        <begin position="56"/>
        <end position="87"/>
    </location>
</feature>
<evidence type="ECO:0000313" key="3">
    <source>
        <dbReference type="Proteomes" id="UP000033980"/>
    </source>
</evidence>
<evidence type="ECO:0000256" key="1">
    <source>
        <dbReference type="SAM" id="Phobius"/>
    </source>
</evidence>
<keyword evidence="1" id="KW-0472">Membrane</keyword>
<proteinExistence type="predicted"/>